<proteinExistence type="predicted"/>
<reference evidence="1" key="1">
    <citation type="journal article" date="2020" name="Nature">
        <title>Giant virus diversity and host interactions through global metagenomics.</title>
        <authorList>
            <person name="Schulz F."/>
            <person name="Roux S."/>
            <person name="Paez-Espino D."/>
            <person name="Jungbluth S."/>
            <person name="Walsh D.A."/>
            <person name="Denef V.J."/>
            <person name="McMahon K.D."/>
            <person name="Konstantinidis K.T."/>
            <person name="Eloe-Fadrosh E.A."/>
            <person name="Kyrpides N.C."/>
            <person name="Woyke T."/>
        </authorList>
    </citation>
    <scope>NUCLEOTIDE SEQUENCE</scope>
    <source>
        <strain evidence="1">GVMAG-S-1004661-13</strain>
    </source>
</reference>
<sequence>MKSVFIFYSKHFEISYMIYKVHDNICNNKKFYSDNGFKIIEKEITKEQKKIV</sequence>
<protein>
    <submittedName>
        <fullName evidence="1">Uncharacterized protein</fullName>
    </submittedName>
</protein>
<dbReference type="AlphaFoldDB" id="A0A6C0ADL1"/>
<evidence type="ECO:0000313" key="1">
    <source>
        <dbReference type="EMBL" id="QHS77543.1"/>
    </source>
</evidence>
<accession>A0A6C0ADL1</accession>
<organism evidence="1">
    <name type="scientific">viral metagenome</name>
    <dbReference type="NCBI Taxonomy" id="1070528"/>
    <lineage>
        <taxon>unclassified sequences</taxon>
        <taxon>metagenomes</taxon>
        <taxon>organismal metagenomes</taxon>
    </lineage>
</organism>
<name>A0A6C0ADL1_9ZZZZ</name>
<dbReference type="EMBL" id="MN740554">
    <property type="protein sequence ID" value="QHS77543.1"/>
    <property type="molecule type" value="Genomic_DNA"/>
</dbReference>